<dbReference type="InterPro" id="IPR029058">
    <property type="entry name" value="AB_hydrolase_fold"/>
</dbReference>
<dbReference type="SUPFAM" id="SSF53474">
    <property type="entry name" value="alpha/beta-Hydrolases"/>
    <property type="match status" value="1"/>
</dbReference>
<organism evidence="2 3">
    <name type="scientific">Candidatus Taylorbacteria bacterium RIFCSPHIGHO2_01_FULL_46_22b</name>
    <dbReference type="NCBI Taxonomy" id="1802301"/>
    <lineage>
        <taxon>Bacteria</taxon>
        <taxon>Candidatus Tayloriibacteriota</taxon>
    </lineage>
</organism>
<dbReference type="Proteomes" id="UP000178873">
    <property type="component" value="Unassembled WGS sequence"/>
</dbReference>
<dbReference type="STRING" id="1802301.A2664_02400"/>
<gene>
    <name evidence="2" type="ORF">A2664_02400</name>
</gene>
<protein>
    <recommendedName>
        <fullName evidence="1">Peptidase S9 prolyl oligopeptidase catalytic domain-containing protein</fullName>
    </recommendedName>
</protein>
<dbReference type="AlphaFoldDB" id="A0A1G2M319"/>
<feature type="domain" description="Peptidase S9 prolyl oligopeptidase catalytic" evidence="1">
    <location>
        <begin position="42"/>
        <end position="213"/>
    </location>
</feature>
<dbReference type="Gene3D" id="3.40.50.1820">
    <property type="entry name" value="alpha/beta hydrolase"/>
    <property type="match status" value="1"/>
</dbReference>
<name>A0A1G2M319_9BACT</name>
<dbReference type="EMBL" id="MHRF01000007">
    <property type="protein sequence ID" value="OHA18290.1"/>
    <property type="molecule type" value="Genomic_DNA"/>
</dbReference>
<dbReference type="GO" id="GO:0008236">
    <property type="term" value="F:serine-type peptidase activity"/>
    <property type="evidence" value="ECO:0007669"/>
    <property type="project" value="InterPro"/>
</dbReference>
<reference evidence="2 3" key="1">
    <citation type="journal article" date="2016" name="Nat. Commun.">
        <title>Thousands of microbial genomes shed light on interconnected biogeochemical processes in an aquifer system.</title>
        <authorList>
            <person name="Anantharaman K."/>
            <person name="Brown C.T."/>
            <person name="Hug L.A."/>
            <person name="Sharon I."/>
            <person name="Castelle C.J."/>
            <person name="Probst A.J."/>
            <person name="Thomas B.C."/>
            <person name="Singh A."/>
            <person name="Wilkins M.J."/>
            <person name="Karaoz U."/>
            <person name="Brodie E.L."/>
            <person name="Williams K.H."/>
            <person name="Hubbard S.S."/>
            <person name="Banfield J.F."/>
        </authorList>
    </citation>
    <scope>NUCLEOTIDE SEQUENCE [LARGE SCALE GENOMIC DNA]</scope>
</reference>
<sequence>MAIFRTRIKKEIVSEVLAPNRKSRKVVILCIGCPTNPARRESIEFFAKKGFWVFLPRYRGSWESDGKFLKRSPHLDVIDVIDSLPKGFKDLWSGKTYKIKNPEVFVIGGSFGGTVAVLASRDKRVKKAVAFSPVIDWTVPSKEEPMGKLGKFMQDGFGNGYRFKMSDWKKLSRGGFFDPSAEVKSIDGRKLLIIHAKDDGIVPFVQVPPFVKKTKCTLISPRTGGHFGVAKSISPRFSKAVLKWIR</sequence>
<proteinExistence type="predicted"/>
<evidence type="ECO:0000313" key="2">
    <source>
        <dbReference type="EMBL" id="OHA18290.1"/>
    </source>
</evidence>
<evidence type="ECO:0000259" key="1">
    <source>
        <dbReference type="Pfam" id="PF00326"/>
    </source>
</evidence>
<comment type="caution">
    <text evidence="2">The sequence shown here is derived from an EMBL/GenBank/DDBJ whole genome shotgun (WGS) entry which is preliminary data.</text>
</comment>
<dbReference type="InterPro" id="IPR001375">
    <property type="entry name" value="Peptidase_S9_cat"/>
</dbReference>
<dbReference type="GO" id="GO:0006508">
    <property type="term" value="P:proteolysis"/>
    <property type="evidence" value="ECO:0007669"/>
    <property type="project" value="InterPro"/>
</dbReference>
<accession>A0A1G2M319</accession>
<dbReference type="Pfam" id="PF00326">
    <property type="entry name" value="Peptidase_S9"/>
    <property type="match status" value="1"/>
</dbReference>
<evidence type="ECO:0000313" key="3">
    <source>
        <dbReference type="Proteomes" id="UP000178873"/>
    </source>
</evidence>